<feature type="compositionally biased region" description="Polar residues" evidence="1">
    <location>
        <begin position="68"/>
        <end position="85"/>
    </location>
</feature>
<dbReference type="RefSeq" id="WP_222872774.1">
    <property type="nucleotide sequence ID" value="NZ_CP039704.1"/>
</dbReference>
<feature type="region of interest" description="Disordered" evidence="1">
    <location>
        <begin position="66"/>
        <end position="85"/>
    </location>
</feature>
<evidence type="ECO:0000313" key="3">
    <source>
        <dbReference type="EMBL" id="QCI79933.1"/>
    </source>
</evidence>
<feature type="domain" description="Haemolysin activator HlyB C-terminal" evidence="2">
    <location>
        <begin position="28"/>
        <end position="80"/>
    </location>
</feature>
<gene>
    <name evidence="3" type="ORF">E6W36_11730</name>
</gene>
<feature type="region of interest" description="Disordered" evidence="1">
    <location>
        <begin position="1"/>
        <end position="24"/>
    </location>
</feature>
<dbReference type="EMBL" id="CP039704">
    <property type="protein sequence ID" value="QCI79933.1"/>
    <property type="molecule type" value="Genomic_DNA"/>
</dbReference>
<evidence type="ECO:0000313" key="4">
    <source>
        <dbReference type="Proteomes" id="UP000298714"/>
    </source>
</evidence>
<dbReference type="Gene3D" id="2.40.160.50">
    <property type="entry name" value="membrane protein fhac: a member of the omp85/tpsb transporter family"/>
    <property type="match status" value="1"/>
</dbReference>
<protein>
    <recommendedName>
        <fullName evidence="2">Haemolysin activator HlyB C-terminal domain-containing protein</fullName>
    </recommendedName>
</protein>
<reference evidence="4" key="1">
    <citation type="submission" date="2019-04" db="EMBL/GenBank/DDBJ databases">
        <title>Complete genome sequence of Sphingomonas sp. W1-2-3.</title>
        <authorList>
            <person name="Im W.T."/>
        </authorList>
    </citation>
    <scope>NUCLEOTIDE SEQUENCE [LARGE SCALE GENOMIC DNA]</scope>
    <source>
        <strain evidence="4">W1-2-3</strain>
    </source>
</reference>
<dbReference type="Pfam" id="PF03865">
    <property type="entry name" value="ShlB"/>
    <property type="match status" value="1"/>
</dbReference>
<sequence length="85" mass="9158">MIPVPNDCTPNEIAQDQANARDGRRAFSEPNFVVASLGADYTRNLGNDWLTFVRLNGQYSNGPLIPSEQFSSGGLSTVRGTSLPS</sequence>
<dbReference type="AlphaFoldDB" id="A0A4D7C9Z6"/>
<feature type="compositionally biased region" description="Polar residues" evidence="1">
    <location>
        <begin position="8"/>
        <end position="18"/>
    </location>
</feature>
<accession>A0A4D7C9Z6</accession>
<proteinExistence type="predicted"/>
<dbReference type="InterPro" id="IPR005565">
    <property type="entry name" value="Hemolysn_activator_HlyB_C"/>
</dbReference>
<evidence type="ECO:0000259" key="2">
    <source>
        <dbReference type="Pfam" id="PF03865"/>
    </source>
</evidence>
<evidence type="ECO:0000256" key="1">
    <source>
        <dbReference type="SAM" id="MobiDB-lite"/>
    </source>
</evidence>
<organism evidence="3 4">
    <name type="scientific">Hankyongella ginsenosidimutans</name>
    <dbReference type="NCBI Taxonomy" id="1763828"/>
    <lineage>
        <taxon>Bacteria</taxon>
        <taxon>Pseudomonadati</taxon>
        <taxon>Pseudomonadota</taxon>
        <taxon>Alphaproteobacteria</taxon>
        <taxon>Sphingomonadales</taxon>
        <taxon>Sphingomonadaceae</taxon>
        <taxon>Hankyongella</taxon>
    </lineage>
</organism>
<name>A0A4D7C9Z6_9SPHN</name>
<dbReference type="Proteomes" id="UP000298714">
    <property type="component" value="Chromosome"/>
</dbReference>
<dbReference type="KEGG" id="hgn:E6W36_11730"/>
<keyword evidence="4" id="KW-1185">Reference proteome</keyword>